<evidence type="ECO:0000256" key="3">
    <source>
        <dbReference type="ARBA" id="ARBA00022737"/>
    </source>
</evidence>
<gene>
    <name evidence="9" type="ORF">SeLEV6574_g06835</name>
    <name evidence="8" type="ORF">SeMB42_g07258</name>
</gene>
<evidence type="ECO:0000313" key="8">
    <source>
        <dbReference type="EMBL" id="TPX34938.1"/>
    </source>
</evidence>
<dbReference type="InterPro" id="IPR016024">
    <property type="entry name" value="ARM-type_fold"/>
</dbReference>
<comment type="caution">
    <text evidence="9">The sequence shown here is derived from an EMBL/GenBank/DDBJ whole genome shotgun (WGS) entry which is preliminary data.</text>
</comment>
<evidence type="ECO:0000313" key="11">
    <source>
        <dbReference type="Proteomes" id="UP000320475"/>
    </source>
</evidence>
<evidence type="ECO:0000256" key="2">
    <source>
        <dbReference type="ARBA" id="ARBA00022553"/>
    </source>
</evidence>
<dbReference type="PANTHER" id="PTHR14978:SF0">
    <property type="entry name" value="BETA-CATENIN-LIKE PROTEIN 1"/>
    <property type="match status" value="1"/>
</dbReference>
<dbReference type="OrthoDB" id="1898821at2759"/>
<keyword evidence="10" id="KW-1185">Reference proteome</keyword>
<comment type="subcellular location">
    <subcellularLocation>
        <location evidence="1">Nucleus</location>
    </subcellularLocation>
</comment>
<dbReference type="InterPro" id="IPR013180">
    <property type="entry name" value="CTNNBL1_N"/>
</dbReference>
<dbReference type="SMART" id="SM01156">
    <property type="entry name" value="DUF1716"/>
    <property type="match status" value="1"/>
</dbReference>
<keyword evidence="3" id="KW-0677">Repeat</keyword>
<dbReference type="FunFam" id="1.25.10.10:FF:001136">
    <property type="entry name" value="Beta-catenin-like protein 1"/>
    <property type="match status" value="1"/>
</dbReference>
<reference evidence="10 11" key="1">
    <citation type="journal article" date="2019" name="Sci. Rep.">
        <title>Comparative genomics of chytrid fungi reveal insights into the obligate biotrophic and pathogenic lifestyle of Synchytrium endobioticum.</title>
        <authorList>
            <person name="van de Vossenberg B.T.L.H."/>
            <person name="Warris S."/>
            <person name="Nguyen H.D.T."/>
            <person name="van Gent-Pelzer M.P.E."/>
            <person name="Joly D.L."/>
            <person name="van de Geest H.C."/>
            <person name="Bonants P.J.M."/>
            <person name="Smith D.S."/>
            <person name="Levesque C.A."/>
            <person name="van der Lee T.A.J."/>
        </authorList>
    </citation>
    <scope>NUCLEOTIDE SEQUENCE [LARGE SCALE GENOMIC DNA]</scope>
    <source>
        <strain evidence="9 11">LEV6574</strain>
        <strain evidence="8 10">MB42</strain>
    </source>
</reference>
<feature type="domain" description="Beta-catenin-like protein 1 N-terminal" evidence="7">
    <location>
        <begin position="92"/>
        <end position="198"/>
    </location>
</feature>
<accession>A0A507CMQ8</accession>
<protein>
    <recommendedName>
        <fullName evidence="7">Beta-catenin-like protein 1 N-terminal domain-containing protein</fullName>
    </recommendedName>
</protein>
<evidence type="ECO:0000256" key="6">
    <source>
        <dbReference type="SAM" id="MobiDB-lite"/>
    </source>
</evidence>
<dbReference type="GO" id="GO:0005681">
    <property type="term" value="C:spliceosomal complex"/>
    <property type="evidence" value="ECO:0007669"/>
    <property type="project" value="TreeGrafter"/>
</dbReference>
<sequence>MSGVNTDSLFKKPAVPISRNKRKLPSVPDAAYLQKLRAGVHEDDADDDHDHHSAARGSKAAKISNNAEDGAMGHDQYDDGNDGGGRFSGDGLSDEQRRILELVNLAEQAPATIDLPTMRKMVLKLEKTITKNNELRSRYPDQPLKFVESEADLDAEIKNLNQLSSVPELYPELIRLHAVDSIVSLVQHENTDISIASIELLNELTDEDVVAQTSEEGERGMAAFVNELLDKQVLVLLTQNMVRLNEEEDEDRQAVFNTMSIVENVISVNPSLSETVVETTNFLTWLVNRILPKPFDSNKQYASELLAIIVQNSRLPRLKLATINNNTGLDIILQVLSQYKRRDPRDADEYEFMENVFDALCSALSEGKIKRKFIESEGLELMILMLKEKCASRMRALKVLNHAMLIERDSEATNASNNSPNDTAGSKDMCERFIEVGGLKAIFAIFVKKGLKQLKRNYKLYSEAEEDEHVIYIITSLVKNTTAPDMRQRILNKFVEEDYEKMNRLLEMHQQYAAKVRIVDQEIEREEEQRLNRREMGDNDDERDDDERQFDFYLKRLDSGLFTLQFVAYTIACIIDASEAIRILVAEKLTEKNSSLDEVAMVLAEYANNLGSAGTDAAIEYEKEELKHLLKRLKGEISTDDSLENGNGMEENGAGEN</sequence>
<dbReference type="InterPro" id="IPR011989">
    <property type="entry name" value="ARM-like"/>
</dbReference>
<evidence type="ECO:0000313" key="10">
    <source>
        <dbReference type="Proteomes" id="UP000317494"/>
    </source>
</evidence>
<evidence type="ECO:0000313" key="9">
    <source>
        <dbReference type="EMBL" id="TPX40033.1"/>
    </source>
</evidence>
<proteinExistence type="predicted"/>
<evidence type="ECO:0000256" key="5">
    <source>
        <dbReference type="ARBA" id="ARBA00023242"/>
    </source>
</evidence>
<name>A0A507CMQ8_9FUNG</name>
<dbReference type="STRING" id="286115.A0A507CMQ8"/>
<keyword evidence="2" id="KW-0597">Phosphoprotein</keyword>
<dbReference type="SUPFAM" id="SSF48371">
    <property type="entry name" value="ARM repeat"/>
    <property type="match status" value="1"/>
</dbReference>
<dbReference type="GO" id="GO:0010467">
    <property type="term" value="P:gene expression"/>
    <property type="evidence" value="ECO:0007669"/>
    <property type="project" value="UniProtKB-ARBA"/>
</dbReference>
<organism evidence="9 11">
    <name type="scientific">Synchytrium endobioticum</name>
    <dbReference type="NCBI Taxonomy" id="286115"/>
    <lineage>
        <taxon>Eukaryota</taxon>
        <taxon>Fungi</taxon>
        <taxon>Fungi incertae sedis</taxon>
        <taxon>Chytridiomycota</taxon>
        <taxon>Chytridiomycota incertae sedis</taxon>
        <taxon>Chytridiomycetes</taxon>
        <taxon>Synchytriales</taxon>
        <taxon>Synchytriaceae</taxon>
        <taxon>Synchytrium</taxon>
    </lineage>
</organism>
<evidence type="ECO:0000256" key="4">
    <source>
        <dbReference type="ARBA" id="ARBA00023054"/>
    </source>
</evidence>
<evidence type="ECO:0000256" key="1">
    <source>
        <dbReference type="ARBA" id="ARBA00004123"/>
    </source>
</evidence>
<dbReference type="VEuPathDB" id="FungiDB:SeMB42_g07258"/>
<keyword evidence="5" id="KW-0539">Nucleus</keyword>
<dbReference type="EMBL" id="QEAN01000488">
    <property type="protein sequence ID" value="TPX34938.1"/>
    <property type="molecule type" value="Genomic_DNA"/>
</dbReference>
<dbReference type="Gene3D" id="1.25.10.10">
    <property type="entry name" value="Leucine-rich Repeat Variant"/>
    <property type="match status" value="1"/>
</dbReference>
<dbReference type="EMBL" id="QEAM01000420">
    <property type="protein sequence ID" value="TPX40033.1"/>
    <property type="molecule type" value="Genomic_DNA"/>
</dbReference>
<keyword evidence="4" id="KW-0175">Coiled coil</keyword>
<feature type="region of interest" description="Disordered" evidence="6">
    <location>
        <begin position="1"/>
        <end position="92"/>
    </location>
</feature>
<dbReference type="Proteomes" id="UP000320475">
    <property type="component" value="Unassembled WGS sequence"/>
</dbReference>
<dbReference type="AlphaFoldDB" id="A0A507CMQ8"/>
<dbReference type="PANTHER" id="PTHR14978">
    <property type="entry name" value="BETA-CATENIN-LIKE PROTEIN 1 NUCLEAR ASSOCIATED PROTEIN"/>
    <property type="match status" value="1"/>
</dbReference>
<dbReference type="InterPro" id="IPR039678">
    <property type="entry name" value="CTNNBL1"/>
</dbReference>
<dbReference type="Proteomes" id="UP000317494">
    <property type="component" value="Unassembled WGS sequence"/>
</dbReference>
<dbReference type="Pfam" id="PF08216">
    <property type="entry name" value="CTNNBL"/>
    <property type="match status" value="1"/>
</dbReference>
<evidence type="ECO:0000259" key="7">
    <source>
        <dbReference type="SMART" id="SM01156"/>
    </source>
</evidence>